<feature type="non-terminal residue" evidence="3">
    <location>
        <position position="1"/>
    </location>
</feature>
<evidence type="ECO:0000259" key="2">
    <source>
        <dbReference type="SMART" id="SM00306"/>
    </source>
</evidence>
<gene>
    <name evidence="3" type="ORF">UU82_C0041G0006</name>
</gene>
<dbReference type="SMART" id="SM00306">
    <property type="entry name" value="HintN"/>
    <property type="match status" value="1"/>
</dbReference>
<dbReference type="NCBIfam" id="TIGR01445">
    <property type="entry name" value="intein_Nterm"/>
    <property type="match status" value="1"/>
</dbReference>
<dbReference type="Proteomes" id="UP000033949">
    <property type="component" value="Unassembled WGS sequence"/>
</dbReference>
<dbReference type="Gene3D" id="2.170.16.10">
    <property type="entry name" value="Hedgehog/Intein (Hint) domain"/>
    <property type="match status" value="1"/>
</dbReference>
<dbReference type="EMBL" id="LCCC01000041">
    <property type="protein sequence ID" value="KKS23085.1"/>
    <property type="molecule type" value="Genomic_DNA"/>
</dbReference>
<proteinExistence type="predicted"/>
<name>A0A0G0XE24_9BACT</name>
<dbReference type="InterPro" id="IPR006141">
    <property type="entry name" value="Intein_N"/>
</dbReference>
<evidence type="ECO:0000256" key="1">
    <source>
        <dbReference type="SAM" id="MobiDB-lite"/>
    </source>
</evidence>
<reference evidence="3 4" key="1">
    <citation type="journal article" date="2015" name="Nature">
        <title>rRNA introns, odd ribosomes, and small enigmatic genomes across a large radiation of phyla.</title>
        <authorList>
            <person name="Brown C.T."/>
            <person name="Hug L.A."/>
            <person name="Thomas B.C."/>
            <person name="Sharon I."/>
            <person name="Castelle C.J."/>
            <person name="Singh A."/>
            <person name="Wilkins M.J."/>
            <person name="Williams K.H."/>
            <person name="Banfield J.F."/>
        </authorList>
    </citation>
    <scope>NUCLEOTIDE SEQUENCE [LARGE SCALE GENOMIC DNA]</scope>
</reference>
<dbReference type="SUPFAM" id="SSF51294">
    <property type="entry name" value="Hedgehog/intein (Hint) domain"/>
    <property type="match status" value="1"/>
</dbReference>
<accession>A0A0G0XE24</accession>
<protein>
    <recommendedName>
        <fullName evidence="2">Hint domain-containing protein</fullName>
    </recommendedName>
</protein>
<dbReference type="CDD" id="cd00081">
    <property type="entry name" value="Hint"/>
    <property type="match status" value="1"/>
</dbReference>
<dbReference type="PROSITE" id="PS50817">
    <property type="entry name" value="INTEIN_N_TER"/>
    <property type="match status" value="1"/>
</dbReference>
<feature type="region of interest" description="Disordered" evidence="1">
    <location>
        <begin position="51"/>
        <end position="83"/>
    </location>
</feature>
<dbReference type="InterPro" id="IPR003587">
    <property type="entry name" value="Hint_dom_N"/>
</dbReference>
<evidence type="ECO:0000313" key="3">
    <source>
        <dbReference type="EMBL" id="KKS23085.1"/>
    </source>
</evidence>
<organism evidence="3 4">
    <name type="scientific">Candidatus Nomurabacteria bacterium GW2011_GWC2_41_8</name>
    <dbReference type="NCBI Taxonomy" id="1618755"/>
    <lineage>
        <taxon>Bacteria</taxon>
        <taxon>Candidatus Nomuraibacteriota</taxon>
    </lineage>
</organism>
<feature type="domain" description="Hint" evidence="2">
    <location>
        <begin position="44"/>
        <end position="158"/>
    </location>
</feature>
<comment type="caution">
    <text evidence="3">The sequence shown here is derived from an EMBL/GenBank/DDBJ whole genome shotgun (WGS) entry which is preliminary data.</text>
</comment>
<sequence>NDSFISFNTTNDDGVTIPERMRINRLGNVGIGTTSPLQKLHVEGQCVTGDTMLPIRRRRRKSKRPDADVDESSDSNSQDSTLDPEWEYLMIPIIDIKPGDEVLSLNKNKGLVEYHPIKGLMDMGVKDVYELKTKSGRVIRTTSTHPYLVKILNKKTPKN</sequence>
<dbReference type="AlphaFoldDB" id="A0A0G0XE24"/>
<dbReference type="GO" id="GO:0016539">
    <property type="term" value="P:intein-mediated protein splicing"/>
    <property type="evidence" value="ECO:0007669"/>
    <property type="project" value="InterPro"/>
</dbReference>
<evidence type="ECO:0000313" key="4">
    <source>
        <dbReference type="Proteomes" id="UP000033949"/>
    </source>
</evidence>
<dbReference type="InterPro" id="IPR036844">
    <property type="entry name" value="Hint_dom_sf"/>
</dbReference>